<gene>
    <name evidence="2" type="ORF">JG688_00006457</name>
</gene>
<dbReference type="CDD" id="cd17769">
    <property type="entry name" value="NP_TgUP-like"/>
    <property type="match status" value="1"/>
</dbReference>
<dbReference type="PANTHER" id="PTHR43691:SF14">
    <property type="entry name" value="URIDINE PHOSPHORYLASE"/>
    <property type="match status" value="1"/>
</dbReference>
<dbReference type="GO" id="GO:0005829">
    <property type="term" value="C:cytosol"/>
    <property type="evidence" value="ECO:0007669"/>
    <property type="project" value="TreeGrafter"/>
</dbReference>
<feature type="domain" description="Nucleoside phosphorylase" evidence="1">
    <location>
        <begin position="41"/>
        <end position="270"/>
    </location>
</feature>
<organism evidence="2 3">
    <name type="scientific">Phytophthora aleatoria</name>
    <dbReference type="NCBI Taxonomy" id="2496075"/>
    <lineage>
        <taxon>Eukaryota</taxon>
        <taxon>Sar</taxon>
        <taxon>Stramenopiles</taxon>
        <taxon>Oomycota</taxon>
        <taxon>Peronosporomycetes</taxon>
        <taxon>Peronosporales</taxon>
        <taxon>Peronosporaceae</taxon>
        <taxon>Phytophthora</taxon>
    </lineage>
</organism>
<name>A0A8J5ITP6_9STRA</name>
<accession>A0A8J5ITP6</accession>
<dbReference type="EMBL" id="JAENGY010000282">
    <property type="protein sequence ID" value="KAG6967149.1"/>
    <property type="molecule type" value="Genomic_DNA"/>
</dbReference>
<evidence type="ECO:0000313" key="2">
    <source>
        <dbReference type="EMBL" id="KAG6967149.1"/>
    </source>
</evidence>
<dbReference type="Pfam" id="PF01048">
    <property type="entry name" value="PNP_UDP_1"/>
    <property type="match status" value="1"/>
</dbReference>
<evidence type="ECO:0000313" key="3">
    <source>
        <dbReference type="Proteomes" id="UP000709295"/>
    </source>
</evidence>
<comment type="caution">
    <text evidence="2">The sequence shown here is derived from an EMBL/GenBank/DDBJ whole genome shotgun (WGS) entry which is preliminary data.</text>
</comment>
<sequence length="300" mass="32286">MNPYCSHVTDIMAYQNTNAMPTQSDGTVLHLGVKAGQVANRVVSVGSLGRAKLLAQLLDDGQFETIESARGFTTFTGEMKGVQVSIVATGMGVPNMDFVVRETRAIVEGPMIIIRKEIAPGSVVVSGNGSVMITRNPDAFFPDATGEEYYRVSRVMPSSPALSKALVAAMNDKLGALRAEPIIAASIDRDALSVFDGLNATACSFYSSQGRLDPAFDDRNEQLVENLTKTHQDLYTVEMETFHLLDLAQRSRSSIQATAAVLVVANRLSGQVVASDVLKRQESFWGQVILETIAATPLQA</sequence>
<dbReference type="Proteomes" id="UP000709295">
    <property type="component" value="Unassembled WGS sequence"/>
</dbReference>
<dbReference type="GO" id="GO:0004850">
    <property type="term" value="F:uridine phosphorylase activity"/>
    <property type="evidence" value="ECO:0007669"/>
    <property type="project" value="TreeGrafter"/>
</dbReference>
<dbReference type="InterPro" id="IPR000845">
    <property type="entry name" value="Nucleoside_phosphorylase_d"/>
</dbReference>
<dbReference type="GO" id="GO:0006218">
    <property type="term" value="P:uridine catabolic process"/>
    <property type="evidence" value="ECO:0007669"/>
    <property type="project" value="TreeGrafter"/>
</dbReference>
<reference evidence="2" key="1">
    <citation type="submission" date="2021-01" db="EMBL/GenBank/DDBJ databases">
        <title>Phytophthora aleatoria, a newly-described species from Pinus radiata is distinct from Phytophthora cactorum isolates based on comparative genomics.</title>
        <authorList>
            <person name="Mcdougal R."/>
            <person name="Panda P."/>
            <person name="Williams N."/>
            <person name="Studholme D.J."/>
        </authorList>
    </citation>
    <scope>NUCLEOTIDE SEQUENCE</scope>
    <source>
        <strain evidence="2">NZFS 4037</strain>
    </source>
</reference>
<dbReference type="AlphaFoldDB" id="A0A8J5ITP6"/>
<evidence type="ECO:0000259" key="1">
    <source>
        <dbReference type="Pfam" id="PF01048"/>
    </source>
</evidence>
<protein>
    <recommendedName>
        <fullName evidence="1">Nucleoside phosphorylase domain-containing protein</fullName>
    </recommendedName>
</protein>
<keyword evidence="3" id="KW-1185">Reference proteome</keyword>
<proteinExistence type="predicted"/>
<dbReference type="PANTHER" id="PTHR43691">
    <property type="entry name" value="URIDINE PHOSPHORYLASE"/>
    <property type="match status" value="1"/>
</dbReference>